<dbReference type="GO" id="GO:0016560">
    <property type="term" value="P:protein import into peroxisome matrix, docking"/>
    <property type="evidence" value="ECO:0007669"/>
    <property type="project" value="UniProtKB-UniRule"/>
</dbReference>
<comment type="function">
    <text evidence="10">Component of the PEX13-PEX14 docking complex, a translocon channel that specifically mediates the import of peroxisomal cargo proteins bound to PEX5 receptor. The PEX13-PEX14 docking complex forms a large import pore which can be opened to a diameter of about 9 nm. Mechanistically, PEX5 receptor along with cargo proteins associates with the PEX14 subunit of the PEX13-PEX14 docking complex in the cytosol, leading to the insertion of the receptor into the organelle membrane with the concomitant translocation of the cargo into the peroxisome matrix.</text>
</comment>
<comment type="subcellular location">
    <subcellularLocation>
        <location evidence="9 10">Peroxisome membrane</location>
    </subcellularLocation>
</comment>
<evidence type="ECO:0000256" key="2">
    <source>
        <dbReference type="ARBA" id="ARBA00022448"/>
    </source>
</evidence>
<feature type="domain" description="Peroxisome membrane anchor protein Pex14p N-terminal" evidence="12">
    <location>
        <begin position="10"/>
        <end position="49"/>
    </location>
</feature>
<keyword evidence="6 10" id="KW-0576">Peroxisome</keyword>
<dbReference type="GO" id="GO:0005102">
    <property type="term" value="F:signaling receptor binding"/>
    <property type="evidence" value="ECO:0007669"/>
    <property type="project" value="TreeGrafter"/>
</dbReference>
<evidence type="ECO:0000256" key="4">
    <source>
        <dbReference type="ARBA" id="ARBA00023010"/>
    </source>
</evidence>
<evidence type="ECO:0000256" key="8">
    <source>
        <dbReference type="ARBA" id="ARBA00029691"/>
    </source>
</evidence>
<dbReference type="PANTHER" id="PTHR23058">
    <property type="entry name" value="PEROXISOMAL MEMBRANE PROTEIN PEX14"/>
    <property type="match status" value="1"/>
</dbReference>
<evidence type="ECO:0000256" key="5">
    <source>
        <dbReference type="ARBA" id="ARBA00023136"/>
    </source>
</evidence>
<dbReference type="InterPro" id="IPR025655">
    <property type="entry name" value="PEX14"/>
</dbReference>
<evidence type="ECO:0000256" key="3">
    <source>
        <dbReference type="ARBA" id="ARBA00022927"/>
    </source>
</evidence>
<dbReference type="InterPro" id="IPR036388">
    <property type="entry name" value="WH-like_DNA-bd_sf"/>
</dbReference>
<dbReference type="PANTHER" id="PTHR23058:SF0">
    <property type="entry name" value="PEROXISOMAL MEMBRANE PROTEIN PEX14"/>
    <property type="match status" value="1"/>
</dbReference>
<evidence type="ECO:0000256" key="9">
    <source>
        <dbReference type="ARBA" id="ARBA00046271"/>
    </source>
</evidence>
<evidence type="ECO:0000313" key="14">
    <source>
        <dbReference type="Proteomes" id="UP000183365"/>
    </source>
</evidence>
<dbReference type="EMBL" id="FQNF01000007">
    <property type="protein sequence ID" value="SGZ38390.1"/>
    <property type="molecule type" value="Genomic_DNA"/>
</dbReference>
<organism evidence="13 14">
    <name type="scientific">Hanseniaspora guilliermondii</name>
    <dbReference type="NCBI Taxonomy" id="56406"/>
    <lineage>
        <taxon>Eukaryota</taxon>
        <taxon>Fungi</taxon>
        <taxon>Dikarya</taxon>
        <taxon>Ascomycota</taxon>
        <taxon>Saccharomycotina</taxon>
        <taxon>Saccharomycetes</taxon>
        <taxon>Saccharomycodales</taxon>
        <taxon>Saccharomycodaceae</taxon>
        <taxon>Hanseniaspora</taxon>
    </lineage>
</organism>
<evidence type="ECO:0000259" key="12">
    <source>
        <dbReference type="Pfam" id="PF04695"/>
    </source>
</evidence>
<evidence type="ECO:0000256" key="7">
    <source>
        <dbReference type="ARBA" id="ARBA00029502"/>
    </source>
</evidence>
<evidence type="ECO:0000256" key="1">
    <source>
        <dbReference type="ARBA" id="ARBA00005443"/>
    </source>
</evidence>
<feature type="coiled-coil region" evidence="11">
    <location>
        <begin position="136"/>
        <end position="202"/>
    </location>
</feature>
<dbReference type="VEuPathDB" id="FungiDB:HGUI_00590"/>
<proteinExistence type="inferred from homology"/>
<dbReference type="InterPro" id="IPR006785">
    <property type="entry name" value="Pex14_N"/>
</dbReference>
<dbReference type="Gene3D" id="1.10.10.10">
    <property type="entry name" value="Winged helix-like DNA-binding domain superfamily/Winged helix DNA-binding domain"/>
    <property type="match status" value="1"/>
</dbReference>
<sequence length="310" mass="35779">MLYNKIPKIVQAGIDFLSAEEIKDDSAVEKLQFLIKKGLSNSDILHVLEVYNLRQKNLSDVISGVDEHYLDILRDATKANNNFEPMYHPLPNIPPPLPEKDWKDVFVMTAATTGVAYAMFNLMNEFIIPKIMPKSQNELDKDKAELQSNLDEINNKLKEIDDKYNEDRVKENLRVKQLDDIVKKLNSKIDDLETEKLRIRQDFSKFKKDIANVSVKFDEFIQKYESQNTSESLNNNEKNPPISQHSFGVSSFHHTPIFENQLSIQNIPNTADILSKMNLKPTNMDFETSSMKKLNTDEIRDQIENITLDS</sequence>
<evidence type="ECO:0000256" key="11">
    <source>
        <dbReference type="SAM" id="Coils"/>
    </source>
</evidence>
<evidence type="ECO:0000313" key="13">
    <source>
        <dbReference type="EMBL" id="SGZ38390.1"/>
    </source>
</evidence>
<keyword evidence="11" id="KW-0175">Coiled coil</keyword>
<evidence type="ECO:0000256" key="10">
    <source>
        <dbReference type="RuleBase" id="RU367032"/>
    </source>
</evidence>
<keyword evidence="4" id="KW-0811">Translocation</keyword>
<keyword evidence="3 10" id="KW-0653">Protein transport</keyword>
<dbReference type="Pfam" id="PF04695">
    <property type="entry name" value="Pex14_N"/>
    <property type="match status" value="1"/>
</dbReference>
<accession>A0A1L0FFP3</accession>
<comment type="similarity">
    <text evidence="1 10">Belongs to the peroxin-14 family.</text>
</comment>
<evidence type="ECO:0000256" key="6">
    <source>
        <dbReference type="ARBA" id="ARBA00023140"/>
    </source>
</evidence>
<dbReference type="Proteomes" id="UP000183365">
    <property type="component" value="Unassembled WGS sequence"/>
</dbReference>
<keyword evidence="2 10" id="KW-0813">Transport</keyword>
<keyword evidence="14" id="KW-1185">Reference proteome</keyword>
<dbReference type="GO" id="GO:1990429">
    <property type="term" value="C:peroxisomal importomer complex"/>
    <property type="evidence" value="ECO:0007669"/>
    <property type="project" value="TreeGrafter"/>
</dbReference>
<dbReference type="OrthoDB" id="5549158at2759"/>
<name>A0A1L0FFP3_9ASCO</name>
<dbReference type="GO" id="GO:0005778">
    <property type="term" value="C:peroxisomal membrane"/>
    <property type="evidence" value="ECO:0007669"/>
    <property type="project" value="UniProtKB-SubCell"/>
</dbReference>
<dbReference type="AlphaFoldDB" id="A0A1L0FFP3"/>
<gene>
    <name evidence="13" type="ORF">HGUI_00590</name>
</gene>
<reference evidence="14" key="1">
    <citation type="submission" date="2016-11" db="EMBL/GenBank/DDBJ databases">
        <authorList>
            <person name="Guldener U."/>
        </authorList>
    </citation>
    <scope>NUCLEOTIDE SEQUENCE [LARGE SCALE GENOMIC DNA]</scope>
</reference>
<protein>
    <recommendedName>
        <fullName evidence="7 10">Peroxisomal membrane protein PEX14</fullName>
    </recommendedName>
    <alternativeName>
        <fullName evidence="8 10">Peroxin-14</fullName>
    </alternativeName>
</protein>
<keyword evidence="5 10" id="KW-0472">Membrane</keyword>